<dbReference type="PRINTS" id="PR00793">
    <property type="entry name" value="PROAMNOPTASE"/>
</dbReference>
<dbReference type="Pfam" id="PF00561">
    <property type="entry name" value="Abhydrolase_1"/>
    <property type="match status" value="1"/>
</dbReference>
<comment type="caution">
    <text evidence="9">The sequence shown here is derived from an EMBL/GenBank/DDBJ whole genome shotgun (WGS) entry which is preliminary data.</text>
</comment>
<evidence type="ECO:0000256" key="1">
    <source>
        <dbReference type="ARBA" id="ARBA00001585"/>
    </source>
</evidence>
<dbReference type="SUPFAM" id="SSF53474">
    <property type="entry name" value="alpha/beta-Hydrolases"/>
    <property type="match status" value="1"/>
</dbReference>
<dbReference type="InterPro" id="IPR029058">
    <property type="entry name" value="AB_hydrolase_fold"/>
</dbReference>
<keyword evidence="5 7" id="KW-0378">Hydrolase</keyword>
<dbReference type="GO" id="GO:0016787">
    <property type="term" value="F:hydrolase activity"/>
    <property type="evidence" value="ECO:0007669"/>
    <property type="project" value="UniProtKB-KW"/>
</dbReference>
<evidence type="ECO:0000256" key="7">
    <source>
        <dbReference type="PIRNR" id="PIRNR005539"/>
    </source>
</evidence>
<evidence type="ECO:0000313" key="9">
    <source>
        <dbReference type="EMBL" id="MEW9264822.1"/>
    </source>
</evidence>
<dbReference type="PANTHER" id="PTHR43194:SF2">
    <property type="entry name" value="PEROXISOMAL MEMBRANE PROTEIN LPX1"/>
    <property type="match status" value="1"/>
</dbReference>
<comment type="catalytic activity">
    <reaction evidence="1">
        <text>Release of N-terminal proline from a peptide.</text>
        <dbReference type="EC" id="3.4.11.5"/>
    </reaction>
</comment>
<dbReference type="PIRSF" id="PIRSF005539">
    <property type="entry name" value="Pept_S33_TRI_F1"/>
    <property type="match status" value="1"/>
</dbReference>
<evidence type="ECO:0000256" key="2">
    <source>
        <dbReference type="ARBA" id="ARBA00010088"/>
    </source>
</evidence>
<dbReference type="Gene3D" id="3.40.50.1820">
    <property type="entry name" value="alpha/beta hydrolase"/>
    <property type="match status" value="1"/>
</dbReference>
<feature type="domain" description="AB hydrolase-1" evidence="8">
    <location>
        <begin position="37"/>
        <end position="289"/>
    </location>
</feature>
<evidence type="ECO:0000256" key="5">
    <source>
        <dbReference type="ARBA" id="ARBA00022801"/>
    </source>
</evidence>
<dbReference type="InterPro" id="IPR002410">
    <property type="entry name" value="Peptidase_S33"/>
</dbReference>
<protein>
    <recommendedName>
        <fullName evidence="4">Proline iminopeptidase</fullName>
        <ecNumber evidence="3">3.4.11.5</ecNumber>
    </recommendedName>
    <alternativeName>
        <fullName evidence="6">Prolyl aminopeptidase</fullName>
    </alternativeName>
</protein>
<accession>A0ABV3P6G5</accession>
<dbReference type="InterPro" id="IPR050228">
    <property type="entry name" value="Carboxylesterase_BioH"/>
</dbReference>
<dbReference type="PANTHER" id="PTHR43194">
    <property type="entry name" value="HYDROLASE ALPHA/BETA FOLD FAMILY"/>
    <property type="match status" value="1"/>
</dbReference>
<sequence length="311" mass="33691">MPSTTSPAPVRELTLPFGDHTTAVRVTGDLDGAARRPLVVLHGGPGCTMDYLLALADLAERGIPVVHYDQLGNGRSTHLPDAGPEFWTPQLFLDQLDSVLAGLGIAGEYDVLGQSWGGMLAAEHAVLRPAGLRSLVIANSPACMDTWSRAALALRAELPADVRAALDTHEADGTIDHPDYQAATAEFYARHVCRVQPMPADVARTFAWIDEDPTVYHTMNGPTEFHVTGTNTGWTIEDRLPRVQARTLVLNGRYDEATDECVAPFVDRVPGATWVRFEESSHMPHVEEPQLYLDVVDAFLAGAPLPAGVTR</sequence>
<evidence type="ECO:0000256" key="3">
    <source>
        <dbReference type="ARBA" id="ARBA00012568"/>
    </source>
</evidence>
<dbReference type="InterPro" id="IPR005945">
    <property type="entry name" value="Pro_imino_pep"/>
</dbReference>
<dbReference type="RefSeq" id="WP_367637643.1">
    <property type="nucleotide sequence ID" value="NZ_JBFNQN010000005.1"/>
</dbReference>
<name>A0ABV3P6G5_9ACTN</name>
<organism evidence="9 10">
    <name type="scientific">Kineococcus endophyticus</name>
    <dbReference type="NCBI Taxonomy" id="1181883"/>
    <lineage>
        <taxon>Bacteria</taxon>
        <taxon>Bacillati</taxon>
        <taxon>Actinomycetota</taxon>
        <taxon>Actinomycetes</taxon>
        <taxon>Kineosporiales</taxon>
        <taxon>Kineosporiaceae</taxon>
        <taxon>Kineococcus</taxon>
    </lineage>
</organism>
<dbReference type="Proteomes" id="UP001555826">
    <property type="component" value="Unassembled WGS sequence"/>
</dbReference>
<keyword evidence="10" id="KW-1185">Reference proteome</keyword>
<evidence type="ECO:0000259" key="8">
    <source>
        <dbReference type="Pfam" id="PF00561"/>
    </source>
</evidence>
<proteinExistence type="inferred from homology"/>
<evidence type="ECO:0000256" key="6">
    <source>
        <dbReference type="ARBA" id="ARBA00029605"/>
    </source>
</evidence>
<dbReference type="EC" id="3.4.11.5" evidence="3"/>
<dbReference type="NCBIfam" id="TIGR01250">
    <property type="entry name" value="pro_imino_pep_2"/>
    <property type="match status" value="1"/>
</dbReference>
<evidence type="ECO:0000256" key="4">
    <source>
        <dbReference type="ARBA" id="ARBA00021843"/>
    </source>
</evidence>
<reference evidence="9 10" key="1">
    <citation type="submission" date="2024-07" db="EMBL/GenBank/DDBJ databases">
        <authorList>
            <person name="Thanompreechachai J."/>
            <person name="Duangmal K."/>
        </authorList>
    </citation>
    <scope>NUCLEOTIDE SEQUENCE [LARGE SCALE GENOMIC DNA]</scope>
    <source>
        <strain evidence="9 10">KCTC 19886</strain>
    </source>
</reference>
<comment type="similarity">
    <text evidence="2 7">Belongs to the peptidase S33 family.</text>
</comment>
<gene>
    <name evidence="9" type="ORF">AB1207_08690</name>
</gene>
<dbReference type="EMBL" id="JBFNQN010000005">
    <property type="protein sequence ID" value="MEW9264822.1"/>
    <property type="molecule type" value="Genomic_DNA"/>
</dbReference>
<evidence type="ECO:0000313" key="10">
    <source>
        <dbReference type="Proteomes" id="UP001555826"/>
    </source>
</evidence>
<dbReference type="InterPro" id="IPR000073">
    <property type="entry name" value="AB_hydrolase_1"/>
</dbReference>